<dbReference type="Proteomes" id="UP001501243">
    <property type="component" value="Unassembled WGS sequence"/>
</dbReference>
<organism evidence="2 3">
    <name type="scientific">Hymenobacter ginsengisoli</name>
    <dbReference type="NCBI Taxonomy" id="1051626"/>
    <lineage>
        <taxon>Bacteria</taxon>
        <taxon>Pseudomonadati</taxon>
        <taxon>Bacteroidota</taxon>
        <taxon>Cytophagia</taxon>
        <taxon>Cytophagales</taxon>
        <taxon>Hymenobacteraceae</taxon>
        <taxon>Hymenobacter</taxon>
    </lineage>
</organism>
<evidence type="ECO:0000313" key="2">
    <source>
        <dbReference type="EMBL" id="GAA4494334.1"/>
    </source>
</evidence>
<gene>
    <name evidence="2" type="ORF">GCM10023172_04260</name>
</gene>
<evidence type="ECO:0000256" key="1">
    <source>
        <dbReference type="SAM" id="SignalP"/>
    </source>
</evidence>
<reference evidence="3" key="1">
    <citation type="journal article" date="2019" name="Int. J. Syst. Evol. Microbiol.">
        <title>The Global Catalogue of Microorganisms (GCM) 10K type strain sequencing project: providing services to taxonomists for standard genome sequencing and annotation.</title>
        <authorList>
            <consortium name="The Broad Institute Genomics Platform"/>
            <consortium name="The Broad Institute Genome Sequencing Center for Infectious Disease"/>
            <person name="Wu L."/>
            <person name="Ma J."/>
        </authorList>
    </citation>
    <scope>NUCLEOTIDE SEQUENCE [LARGE SCALE GENOMIC DNA]</scope>
    <source>
        <strain evidence="3">JCM 17841</strain>
    </source>
</reference>
<feature type="signal peptide" evidence="1">
    <location>
        <begin position="1"/>
        <end position="18"/>
    </location>
</feature>
<proteinExistence type="predicted"/>
<accession>A0ABP8Q0E1</accession>
<keyword evidence="3" id="KW-1185">Reference proteome</keyword>
<feature type="chain" id="PRO_5046377670" evidence="1">
    <location>
        <begin position="19"/>
        <end position="539"/>
    </location>
</feature>
<sequence length="539" mass="59950">MKHFFAFWCCLLPLGLWAQRTPPPPPADAPVQAARTELLLDPSTDDVQVQALPADTAVVLLIRHESGGLRNKPHYVLQQYGANLHLRREVKVDIPPEYEVQRLCAEPGIVYALFRAPDITGKLLALAYDARGGEVRLQPFDTKLCRQVVGLKAMAGRLLANVTLTDQQHQTVLLLDVATGQFQFLPSLYEPLDTELTSVADRPAGHAEFVLSQSNGRKQRLQLKRLSAEHGQLLSSEFVQTESERSLLTAQLSPPEDTTTRLLAGTYGLRDVHYAQGLFATDLTAKATSAASGRPALRFYDFKRLRHFFDYLNPTREARLRDRTARREAREASPVHWHFHLLLHELLPQPGGGYTLVAEVYAPQYNYSSYGSGAGLGPYNSLSGRNAYNALTSGYLPHTTYTNGGALVGFRTSHVLVCGFDKRGNLLWDNTFVVGPGLVRSGLEEAVQPLVLADGHLVLAYLLDNELHYKRIRQGEPSPNDTKVELLTSANSKTEKVLDVQQPELLPWGGNRFIASGFQRIKADRGAERQVFFLQALHF</sequence>
<name>A0ABP8Q0E1_9BACT</name>
<dbReference type="EMBL" id="BAABGQ010000003">
    <property type="protein sequence ID" value="GAA4494334.1"/>
    <property type="molecule type" value="Genomic_DNA"/>
</dbReference>
<evidence type="ECO:0000313" key="3">
    <source>
        <dbReference type="Proteomes" id="UP001501243"/>
    </source>
</evidence>
<comment type="caution">
    <text evidence="2">The sequence shown here is derived from an EMBL/GenBank/DDBJ whole genome shotgun (WGS) entry which is preliminary data.</text>
</comment>
<dbReference type="RefSeq" id="WP_208130396.1">
    <property type="nucleotide sequence ID" value="NZ_BAABGQ010000003.1"/>
</dbReference>
<keyword evidence="1" id="KW-0732">Signal</keyword>
<protein>
    <submittedName>
        <fullName evidence="2">Uncharacterized protein</fullName>
    </submittedName>
</protein>